<protein>
    <submittedName>
        <fullName evidence="1">Uncharacterized protein</fullName>
    </submittedName>
</protein>
<proteinExistence type="predicted"/>
<dbReference type="EMBL" id="KZ302026">
    <property type="protein sequence ID" value="PFH49547.1"/>
    <property type="molecule type" value="Genomic_DNA"/>
</dbReference>
<name>A0A2A9NMR0_9AGAR</name>
<evidence type="ECO:0000313" key="2">
    <source>
        <dbReference type="Proteomes" id="UP000242287"/>
    </source>
</evidence>
<dbReference type="Proteomes" id="UP000242287">
    <property type="component" value="Unassembled WGS sequence"/>
</dbReference>
<keyword evidence="2" id="KW-1185">Reference proteome</keyword>
<dbReference type="AlphaFoldDB" id="A0A2A9NMR0"/>
<reference evidence="1 2" key="1">
    <citation type="submission" date="2014-02" db="EMBL/GenBank/DDBJ databases">
        <title>Transposable element dynamics among asymbiotic and ectomycorrhizal Amanita fungi.</title>
        <authorList>
            <consortium name="DOE Joint Genome Institute"/>
            <person name="Hess J."/>
            <person name="Skrede I."/>
            <person name="Wolfe B."/>
            <person name="LaButti K."/>
            <person name="Ohm R.A."/>
            <person name="Grigoriev I.V."/>
            <person name="Pringle A."/>
        </authorList>
    </citation>
    <scope>NUCLEOTIDE SEQUENCE [LARGE SCALE GENOMIC DNA]</scope>
    <source>
        <strain evidence="1 2">SKay4041</strain>
    </source>
</reference>
<organism evidence="1 2">
    <name type="scientific">Amanita thiersii Skay4041</name>
    <dbReference type="NCBI Taxonomy" id="703135"/>
    <lineage>
        <taxon>Eukaryota</taxon>
        <taxon>Fungi</taxon>
        <taxon>Dikarya</taxon>
        <taxon>Basidiomycota</taxon>
        <taxon>Agaricomycotina</taxon>
        <taxon>Agaricomycetes</taxon>
        <taxon>Agaricomycetidae</taxon>
        <taxon>Agaricales</taxon>
        <taxon>Pluteineae</taxon>
        <taxon>Amanitaceae</taxon>
        <taxon>Amanita</taxon>
    </lineage>
</organism>
<gene>
    <name evidence="1" type="ORF">AMATHDRAFT_63028</name>
</gene>
<sequence>MLTRPVLYQQFSHDRQDYEAQSDNTPPWLTSIQHISPDPSLLVPEKIDPRKHERVLLISPSHPVVSLLLDP</sequence>
<evidence type="ECO:0000313" key="1">
    <source>
        <dbReference type="EMBL" id="PFH49547.1"/>
    </source>
</evidence>
<accession>A0A2A9NMR0</accession>